<evidence type="ECO:0000313" key="1">
    <source>
        <dbReference type="EMBL" id="MCX2723596.1"/>
    </source>
</evidence>
<name>A0ABT3R3F0_9HYPH</name>
<evidence type="ECO:0000313" key="2">
    <source>
        <dbReference type="Proteomes" id="UP001300261"/>
    </source>
</evidence>
<proteinExistence type="predicted"/>
<organism evidence="1 2">
    <name type="scientific">Roseibium salinum</name>
    <dbReference type="NCBI Taxonomy" id="1604349"/>
    <lineage>
        <taxon>Bacteria</taxon>
        <taxon>Pseudomonadati</taxon>
        <taxon>Pseudomonadota</taxon>
        <taxon>Alphaproteobacteria</taxon>
        <taxon>Hyphomicrobiales</taxon>
        <taxon>Stappiaceae</taxon>
        <taxon>Roseibium</taxon>
    </lineage>
</organism>
<dbReference type="RefSeq" id="WP_265963367.1">
    <property type="nucleotide sequence ID" value="NZ_JAPEVI010000003.1"/>
</dbReference>
<gene>
    <name evidence="1" type="ORF">ON753_14660</name>
</gene>
<comment type="caution">
    <text evidence="1">The sequence shown here is derived from an EMBL/GenBank/DDBJ whole genome shotgun (WGS) entry which is preliminary data.</text>
</comment>
<sequence>MKIQFEDNRLDRDPLIMLRERLDTPEALMAAIEGYQHLPIDVLSQFLLDHYTVDLDVLAELAETLDGRQAASTRTVAQSAA</sequence>
<accession>A0ABT3R3F0</accession>
<dbReference type="Proteomes" id="UP001300261">
    <property type="component" value="Unassembled WGS sequence"/>
</dbReference>
<keyword evidence="2" id="KW-1185">Reference proteome</keyword>
<reference evidence="1 2" key="1">
    <citation type="journal article" date="2016" name="Int. J. Syst. Evol. Microbiol.">
        <title>Labrenzia salina sp. nov., isolated from the rhizosphere of the halophyte Arthrocnemum macrostachyum.</title>
        <authorList>
            <person name="Camacho M."/>
            <person name="Redondo-Gomez S."/>
            <person name="Rodriguez-Llorente I."/>
            <person name="Rohde M."/>
            <person name="Sproer C."/>
            <person name="Schumann P."/>
            <person name="Klenk H.P."/>
            <person name="Montero-Calasanz M.D.C."/>
        </authorList>
    </citation>
    <scope>NUCLEOTIDE SEQUENCE [LARGE SCALE GENOMIC DNA]</scope>
    <source>
        <strain evidence="1 2">DSM 29163</strain>
    </source>
</reference>
<protein>
    <submittedName>
        <fullName evidence="1">Uncharacterized protein</fullName>
    </submittedName>
</protein>
<dbReference type="EMBL" id="JAPEVI010000003">
    <property type="protein sequence ID" value="MCX2723596.1"/>
    <property type="molecule type" value="Genomic_DNA"/>
</dbReference>